<evidence type="ECO:0000256" key="1">
    <source>
        <dbReference type="SAM" id="Phobius"/>
    </source>
</evidence>
<dbReference type="Proteomes" id="UP000593562">
    <property type="component" value="Unassembled WGS sequence"/>
</dbReference>
<dbReference type="InParanoid" id="A0A7J7E046"/>
<name>A0A7J7E046_TRIWF</name>
<dbReference type="AlphaFoldDB" id="A0A7J7E046"/>
<dbReference type="PANTHER" id="PTHR33306:SF21">
    <property type="entry name" value="TRANSMEMBRANE PROTEIN"/>
    <property type="match status" value="1"/>
</dbReference>
<dbReference type="PANTHER" id="PTHR33306">
    <property type="entry name" value="EXPRESSED PROTEIN-RELATED-RELATED"/>
    <property type="match status" value="1"/>
</dbReference>
<keyword evidence="1" id="KW-0812">Transmembrane</keyword>
<keyword evidence="3" id="KW-1185">Reference proteome</keyword>
<comment type="caution">
    <text evidence="2">The sequence shown here is derived from an EMBL/GenBank/DDBJ whole genome shotgun (WGS) entry which is preliminary data.</text>
</comment>
<evidence type="ECO:0008006" key="4">
    <source>
        <dbReference type="Google" id="ProtNLM"/>
    </source>
</evidence>
<proteinExistence type="predicted"/>
<keyword evidence="1" id="KW-0472">Membrane</keyword>
<feature type="transmembrane region" description="Helical" evidence="1">
    <location>
        <begin position="62"/>
        <end position="81"/>
    </location>
</feature>
<evidence type="ECO:0000313" key="3">
    <source>
        <dbReference type="Proteomes" id="UP000593562"/>
    </source>
</evidence>
<feature type="transmembrane region" description="Helical" evidence="1">
    <location>
        <begin position="31"/>
        <end position="50"/>
    </location>
</feature>
<sequence>MEWFYTRRRRGPEWKQGWTGQTLSSISTPPLPLLTIFGIVIVLLWLSQYTEYKAELHQRTTNFQLFIFLLPILLIIFMASYSAIGRFSYWQSQNLGGGSPWGIAILVVLVLLLVCYQSYFHSKWFGPLWR</sequence>
<organism evidence="2 3">
    <name type="scientific">Tripterygium wilfordii</name>
    <name type="common">Thunder God vine</name>
    <dbReference type="NCBI Taxonomy" id="458696"/>
    <lineage>
        <taxon>Eukaryota</taxon>
        <taxon>Viridiplantae</taxon>
        <taxon>Streptophyta</taxon>
        <taxon>Embryophyta</taxon>
        <taxon>Tracheophyta</taxon>
        <taxon>Spermatophyta</taxon>
        <taxon>Magnoliopsida</taxon>
        <taxon>eudicotyledons</taxon>
        <taxon>Gunneridae</taxon>
        <taxon>Pentapetalae</taxon>
        <taxon>rosids</taxon>
        <taxon>fabids</taxon>
        <taxon>Celastrales</taxon>
        <taxon>Celastraceae</taxon>
        <taxon>Tripterygium</taxon>
    </lineage>
</organism>
<dbReference type="EMBL" id="JAAARO010000002">
    <property type="protein sequence ID" value="KAF5752032.1"/>
    <property type="molecule type" value="Genomic_DNA"/>
</dbReference>
<gene>
    <name evidence="2" type="ORF">HS088_TW02G01052</name>
</gene>
<evidence type="ECO:0000313" key="2">
    <source>
        <dbReference type="EMBL" id="KAF5752032.1"/>
    </source>
</evidence>
<protein>
    <recommendedName>
        <fullName evidence="4">Transmembrane protein</fullName>
    </recommendedName>
</protein>
<keyword evidence="1" id="KW-1133">Transmembrane helix</keyword>
<reference evidence="2 3" key="1">
    <citation type="journal article" date="2020" name="Nat. Commun.">
        <title>Genome of Tripterygium wilfordii and identification of cytochrome P450 involved in triptolide biosynthesis.</title>
        <authorList>
            <person name="Tu L."/>
            <person name="Su P."/>
            <person name="Zhang Z."/>
            <person name="Gao L."/>
            <person name="Wang J."/>
            <person name="Hu T."/>
            <person name="Zhou J."/>
            <person name="Zhang Y."/>
            <person name="Zhao Y."/>
            <person name="Liu Y."/>
            <person name="Song Y."/>
            <person name="Tong Y."/>
            <person name="Lu Y."/>
            <person name="Yang J."/>
            <person name="Xu C."/>
            <person name="Jia M."/>
            <person name="Peters R.J."/>
            <person name="Huang L."/>
            <person name="Gao W."/>
        </authorList>
    </citation>
    <scope>NUCLEOTIDE SEQUENCE [LARGE SCALE GENOMIC DNA]</scope>
    <source>
        <strain evidence="3">cv. XIE 37</strain>
        <tissue evidence="2">Leaf</tissue>
    </source>
</reference>
<accession>A0A7J7E046</accession>
<feature type="transmembrane region" description="Helical" evidence="1">
    <location>
        <begin position="101"/>
        <end position="120"/>
    </location>
</feature>